<evidence type="ECO:0000313" key="2">
    <source>
        <dbReference type="Proteomes" id="UP000325081"/>
    </source>
</evidence>
<comment type="caution">
    <text evidence="1">The sequence shown here is derived from an EMBL/GenBank/DDBJ whole genome shotgun (WGS) entry which is preliminary data.</text>
</comment>
<protein>
    <submittedName>
        <fullName evidence="1">5'-3' exonuclease family protein</fullName>
    </submittedName>
</protein>
<keyword evidence="1" id="KW-0269">Exonuclease</keyword>
<dbReference type="EMBL" id="BKCP01010848">
    <property type="protein sequence ID" value="GER53961.1"/>
    <property type="molecule type" value="Genomic_DNA"/>
</dbReference>
<keyword evidence="1" id="KW-0378">Hydrolase</keyword>
<dbReference type="AntiFam" id="ANF00156">
    <property type="entry name" value="Shadow ORF (opposite yahK)"/>
</dbReference>
<gene>
    <name evidence="1" type="ORF">STAS_31515</name>
</gene>
<sequence>MAQPAKAHYAKANPRLVQPEKLHRAVRSDSSTEKRTACIERHAGGPTDHKMLVTYHDVRVASVSRSPVEIFAPVREDHIWALVFEVVLTAGARTTRACHATDPNLVPDFDLGHAGAHLGHDPRNLVAKAWERIIEIPGENGVGDPARLVLHAVEIRMANPTVQNLQFHVFFPSCPSKVEEIRYGKQIKGTKTRKEQEIMYLTKQLTKD</sequence>
<organism evidence="1 2">
    <name type="scientific">Striga asiatica</name>
    <name type="common">Asiatic witchweed</name>
    <name type="synonym">Buchnera asiatica</name>
    <dbReference type="NCBI Taxonomy" id="4170"/>
    <lineage>
        <taxon>Eukaryota</taxon>
        <taxon>Viridiplantae</taxon>
        <taxon>Streptophyta</taxon>
        <taxon>Embryophyta</taxon>
        <taxon>Tracheophyta</taxon>
        <taxon>Spermatophyta</taxon>
        <taxon>Magnoliopsida</taxon>
        <taxon>eudicotyledons</taxon>
        <taxon>Gunneridae</taxon>
        <taxon>Pentapetalae</taxon>
        <taxon>asterids</taxon>
        <taxon>lamiids</taxon>
        <taxon>Lamiales</taxon>
        <taxon>Orobanchaceae</taxon>
        <taxon>Buchnereae</taxon>
        <taxon>Striga</taxon>
    </lineage>
</organism>
<name>A0A5A7RC91_STRAF</name>
<dbReference type="AlphaFoldDB" id="A0A5A7RC91"/>
<dbReference type="GO" id="GO:0004527">
    <property type="term" value="F:exonuclease activity"/>
    <property type="evidence" value="ECO:0007669"/>
    <property type="project" value="UniProtKB-KW"/>
</dbReference>
<evidence type="ECO:0000313" key="1">
    <source>
        <dbReference type="EMBL" id="GER53961.1"/>
    </source>
</evidence>
<keyword evidence="2" id="KW-1185">Reference proteome</keyword>
<reference evidence="2" key="1">
    <citation type="journal article" date="2019" name="Curr. Biol.">
        <title>Genome Sequence of Striga asiatica Provides Insight into the Evolution of Plant Parasitism.</title>
        <authorList>
            <person name="Yoshida S."/>
            <person name="Kim S."/>
            <person name="Wafula E.K."/>
            <person name="Tanskanen J."/>
            <person name="Kim Y.M."/>
            <person name="Honaas L."/>
            <person name="Yang Z."/>
            <person name="Spallek T."/>
            <person name="Conn C.E."/>
            <person name="Ichihashi Y."/>
            <person name="Cheong K."/>
            <person name="Cui S."/>
            <person name="Der J.P."/>
            <person name="Gundlach H."/>
            <person name="Jiao Y."/>
            <person name="Hori C."/>
            <person name="Ishida J.K."/>
            <person name="Kasahara H."/>
            <person name="Kiba T."/>
            <person name="Kim M.S."/>
            <person name="Koo N."/>
            <person name="Laohavisit A."/>
            <person name="Lee Y.H."/>
            <person name="Lumba S."/>
            <person name="McCourt P."/>
            <person name="Mortimer J.C."/>
            <person name="Mutuku J.M."/>
            <person name="Nomura T."/>
            <person name="Sasaki-Sekimoto Y."/>
            <person name="Seto Y."/>
            <person name="Wang Y."/>
            <person name="Wakatake T."/>
            <person name="Sakakibara H."/>
            <person name="Demura T."/>
            <person name="Yamaguchi S."/>
            <person name="Yoneyama K."/>
            <person name="Manabe R.I."/>
            <person name="Nelson D.C."/>
            <person name="Schulman A.H."/>
            <person name="Timko M.P."/>
            <person name="dePamphilis C.W."/>
            <person name="Choi D."/>
            <person name="Shirasu K."/>
        </authorList>
    </citation>
    <scope>NUCLEOTIDE SEQUENCE [LARGE SCALE GENOMIC DNA]</scope>
    <source>
        <strain evidence="2">cv. UVA1</strain>
    </source>
</reference>
<keyword evidence="1" id="KW-0540">Nuclease</keyword>
<proteinExistence type="predicted"/>
<accession>A0A5A7RC91</accession>
<dbReference type="Proteomes" id="UP000325081">
    <property type="component" value="Unassembled WGS sequence"/>
</dbReference>